<dbReference type="RefSeq" id="WP_186907250.1">
    <property type="nucleotide sequence ID" value="NZ_JACOPP010000006.1"/>
</dbReference>
<keyword evidence="5" id="KW-0411">Iron-sulfur</keyword>
<dbReference type="EMBL" id="JACOPP010000006">
    <property type="protein sequence ID" value="MBC5733350.1"/>
    <property type="molecule type" value="Genomic_DNA"/>
</dbReference>
<reference evidence="6" key="1">
    <citation type="submission" date="2020-08" db="EMBL/GenBank/DDBJ databases">
        <title>Genome public.</title>
        <authorList>
            <person name="Liu C."/>
            <person name="Sun Q."/>
        </authorList>
    </citation>
    <scope>NUCLEOTIDE SEQUENCE</scope>
    <source>
        <strain evidence="6">NSJ-51</strain>
    </source>
</reference>
<proteinExistence type="predicted"/>
<dbReference type="PANTHER" id="PTHR43498:SF1">
    <property type="entry name" value="COB--COM HETERODISULFIDE REDUCTASE IRON-SULFUR SUBUNIT A"/>
    <property type="match status" value="1"/>
</dbReference>
<dbReference type="SUPFAM" id="SSF51905">
    <property type="entry name" value="FAD/NAD(P)-binding domain"/>
    <property type="match status" value="1"/>
</dbReference>
<evidence type="ECO:0000313" key="7">
    <source>
        <dbReference type="Proteomes" id="UP000661435"/>
    </source>
</evidence>
<sequence>MNQKTFDVIVAGGGTAGAIAGLAAARNGARTLIVEKNRCLGGQFTAGMMGAWVGFSDKLHRCVGGIAWELRNVLNELGAVVDEDPETDVCYLYDTEVAKVVLADLAAREPNLTTYLNTQIVDVLQVGDTLSGLVILSEMELMEVRAEMIVDCTGDAAVAAKAGVPCEIRPKKEIQPMSLVGKMSGVDLARVKAYYKEHPPVKDHMVAPSWREFKTFPGFMHYGFMDMLEGVELPPHLEYLRSWFGTFMSSPNEGEITINCSGAIASHSIEGFEEKTRQENFSQKCLYDVAEALKRYVPGFENAYLSAISGFLGVRESRRVLGDYKVTMDDFMAARDFEDSIGRGAMPAGYHTADGVTMIVYNLEPGKSMTIPYRCMVAKGKENLLVAGRCASYEIEVANCIRCMPQCMAMGEAAGTAAALAVKHSVTARRIDVGELQKILKDNGGIL</sequence>
<evidence type="ECO:0000313" key="6">
    <source>
        <dbReference type="EMBL" id="MBC5733350.1"/>
    </source>
</evidence>
<name>A0A8J6JFJ0_9FIRM</name>
<evidence type="ECO:0000256" key="1">
    <source>
        <dbReference type="ARBA" id="ARBA00022485"/>
    </source>
</evidence>
<keyword evidence="4" id="KW-0408">Iron</keyword>
<protein>
    <submittedName>
        <fullName evidence="6">FAD-dependent oxidoreductase</fullName>
    </submittedName>
</protein>
<gene>
    <name evidence="6" type="ORF">H8S57_06375</name>
</gene>
<dbReference type="PANTHER" id="PTHR43498">
    <property type="entry name" value="FERREDOXIN:COB-COM HETERODISULFIDE REDUCTASE SUBUNIT A"/>
    <property type="match status" value="1"/>
</dbReference>
<dbReference type="AlphaFoldDB" id="A0A8J6JFJ0"/>
<dbReference type="GO" id="GO:0016491">
    <property type="term" value="F:oxidoreductase activity"/>
    <property type="evidence" value="ECO:0007669"/>
    <property type="project" value="UniProtKB-KW"/>
</dbReference>
<dbReference type="InterPro" id="IPR036188">
    <property type="entry name" value="FAD/NAD-bd_sf"/>
</dbReference>
<evidence type="ECO:0000256" key="4">
    <source>
        <dbReference type="ARBA" id="ARBA00023004"/>
    </source>
</evidence>
<keyword evidence="1" id="KW-0004">4Fe-4S</keyword>
<dbReference type="InterPro" id="IPR039650">
    <property type="entry name" value="HdrA-like"/>
</dbReference>
<dbReference type="Pfam" id="PF12831">
    <property type="entry name" value="FAD_oxidored"/>
    <property type="match status" value="1"/>
</dbReference>
<dbReference type="Proteomes" id="UP000661435">
    <property type="component" value="Unassembled WGS sequence"/>
</dbReference>
<dbReference type="Gene3D" id="3.50.50.60">
    <property type="entry name" value="FAD/NAD(P)-binding domain"/>
    <property type="match status" value="1"/>
</dbReference>
<dbReference type="GO" id="GO:0051539">
    <property type="term" value="F:4 iron, 4 sulfur cluster binding"/>
    <property type="evidence" value="ECO:0007669"/>
    <property type="project" value="UniProtKB-KW"/>
</dbReference>
<accession>A0A8J6JFJ0</accession>
<keyword evidence="2" id="KW-0479">Metal-binding</keyword>
<keyword evidence="3" id="KW-0560">Oxidoreductase</keyword>
<dbReference type="GO" id="GO:0046872">
    <property type="term" value="F:metal ion binding"/>
    <property type="evidence" value="ECO:0007669"/>
    <property type="project" value="UniProtKB-KW"/>
</dbReference>
<evidence type="ECO:0000256" key="3">
    <source>
        <dbReference type="ARBA" id="ARBA00023002"/>
    </source>
</evidence>
<organism evidence="6 7">
    <name type="scientific">Lawsonibacter hominis</name>
    <dbReference type="NCBI Taxonomy" id="2763053"/>
    <lineage>
        <taxon>Bacteria</taxon>
        <taxon>Bacillati</taxon>
        <taxon>Bacillota</taxon>
        <taxon>Clostridia</taxon>
        <taxon>Eubacteriales</taxon>
        <taxon>Oscillospiraceae</taxon>
        <taxon>Lawsonibacter</taxon>
    </lineage>
</organism>
<evidence type="ECO:0000256" key="2">
    <source>
        <dbReference type="ARBA" id="ARBA00022723"/>
    </source>
</evidence>
<keyword evidence="7" id="KW-1185">Reference proteome</keyword>
<comment type="caution">
    <text evidence="6">The sequence shown here is derived from an EMBL/GenBank/DDBJ whole genome shotgun (WGS) entry which is preliminary data.</text>
</comment>
<evidence type="ECO:0000256" key="5">
    <source>
        <dbReference type="ARBA" id="ARBA00023014"/>
    </source>
</evidence>